<evidence type="ECO:0000313" key="1">
    <source>
        <dbReference type="EMBL" id="MEQ2206878.1"/>
    </source>
</evidence>
<protein>
    <submittedName>
        <fullName evidence="1">Uncharacterized protein</fullName>
    </submittedName>
</protein>
<comment type="caution">
    <text evidence="1">The sequence shown here is derived from an EMBL/GenBank/DDBJ whole genome shotgun (WGS) entry which is preliminary data.</text>
</comment>
<evidence type="ECO:0000313" key="2">
    <source>
        <dbReference type="Proteomes" id="UP001434883"/>
    </source>
</evidence>
<accession>A0ABV0RH55</accession>
<sequence>MGRLRFSRDGWQLYLSATSGGFEGNPRSERRYFPSTECVSSLGFNPRRMCLENLQRKAFRTHPDQMPEPLQPTPFYVEEQQLYFELRQMKEVAGDSRIVCSNEGFALICCGEERLELKAKALSFLAHPTLNFGSNL</sequence>
<proteinExistence type="predicted"/>
<gene>
    <name evidence="1" type="ORF">XENOCAPTIV_004079</name>
</gene>
<organism evidence="1 2">
    <name type="scientific">Xenoophorus captivus</name>
    <dbReference type="NCBI Taxonomy" id="1517983"/>
    <lineage>
        <taxon>Eukaryota</taxon>
        <taxon>Metazoa</taxon>
        <taxon>Chordata</taxon>
        <taxon>Craniata</taxon>
        <taxon>Vertebrata</taxon>
        <taxon>Euteleostomi</taxon>
        <taxon>Actinopterygii</taxon>
        <taxon>Neopterygii</taxon>
        <taxon>Teleostei</taxon>
        <taxon>Neoteleostei</taxon>
        <taxon>Acanthomorphata</taxon>
        <taxon>Ovalentaria</taxon>
        <taxon>Atherinomorphae</taxon>
        <taxon>Cyprinodontiformes</taxon>
        <taxon>Goodeidae</taxon>
        <taxon>Xenoophorus</taxon>
    </lineage>
</organism>
<keyword evidence="2" id="KW-1185">Reference proteome</keyword>
<dbReference type="EMBL" id="JAHRIN010043435">
    <property type="protein sequence ID" value="MEQ2206878.1"/>
    <property type="molecule type" value="Genomic_DNA"/>
</dbReference>
<name>A0ABV0RH55_9TELE</name>
<dbReference type="Proteomes" id="UP001434883">
    <property type="component" value="Unassembled WGS sequence"/>
</dbReference>
<reference evidence="1 2" key="1">
    <citation type="submission" date="2021-06" db="EMBL/GenBank/DDBJ databases">
        <authorList>
            <person name="Palmer J.M."/>
        </authorList>
    </citation>
    <scope>NUCLEOTIDE SEQUENCE [LARGE SCALE GENOMIC DNA]</scope>
    <source>
        <strain evidence="1 2">XC_2019</strain>
        <tissue evidence="1">Muscle</tissue>
    </source>
</reference>